<sequence length="473" mass="51912">MASSLSSGPDALRHRGQVPQQEPVRGDSVVQIGDDDGRHGRSPEERAPSPSAREKRQRRMKRFMEYSKRALLYEFPLATALLQHRAASFTGSTWAKVGVALLCAAFFADLMGSLYLSLVTRLDDHAAEVSASSCRWHGFRIYASGVLLMSMPFCLLMSLNGLYAFLAVALAPPLYLVLLVFAKENRQPSTADDDFPAPRGERQGMRYEDYDGKLKYQFDASAAVNTIATGAGLTGTFFGYSSDYSPDHAVTVSESLLFLTIVGGQFVMLITAARPLFRKESSPARLAGFLGQLVGSLPVLLSLSAFAGAIDFLGGLALLAFSIDFLELVFFFKAMFYSELEEPSPPTTAPPPEAADAPAAGETQNELKLLWLCVMCVYFMALEALYQEQGRRKTTLEWLDRGRVLIYFWAFCCCSLDGGKGKLPLLPPLDELRKQHRFSVVLAAARYAVMVLAAFDAVCRIAGPFLAPVLRRS</sequence>
<feature type="compositionally biased region" description="Basic and acidic residues" evidence="1">
    <location>
        <begin position="35"/>
        <end position="47"/>
    </location>
</feature>
<feature type="transmembrane region" description="Helical" evidence="2">
    <location>
        <begin position="222"/>
        <end position="241"/>
    </location>
</feature>
<dbReference type="Gramene" id="OB04G11130.1">
    <property type="protein sequence ID" value="OB04G11130.1"/>
    <property type="gene ID" value="OB04G11130"/>
</dbReference>
<dbReference type="HOGENOM" id="CLU_580593_0_0_1"/>
<feature type="transmembrane region" description="Helical" evidence="2">
    <location>
        <begin position="164"/>
        <end position="182"/>
    </location>
</feature>
<organism evidence="3">
    <name type="scientific">Oryza brachyantha</name>
    <name type="common">malo sina</name>
    <dbReference type="NCBI Taxonomy" id="4533"/>
    <lineage>
        <taxon>Eukaryota</taxon>
        <taxon>Viridiplantae</taxon>
        <taxon>Streptophyta</taxon>
        <taxon>Embryophyta</taxon>
        <taxon>Tracheophyta</taxon>
        <taxon>Spermatophyta</taxon>
        <taxon>Magnoliopsida</taxon>
        <taxon>Liliopsida</taxon>
        <taxon>Poales</taxon>
        <taxon>Poaceae</taxon>
        <taxon>BOP clade</taxon>
        <taxon>Oryzoideae</taxon>
        <taxon>Oryzeae</taxon>
        <taxon>Oryzinae</taxon>
        <taxon>Oryza</taxon>
    </lineage>
</organism>
<dbReference type="AlphaFoldDB" id="J3LVD8"/>
<dbReference type="OrthoDB" id="682857at2759"/>
<dbReference type="KEGG" id="obr:102705248"/>
<evidence type="ECO:0000256" key="2">
    <source>
        <dbReference type="SAM" id="Phobius"/>
    </source>
</evidence>
<feature type="region of interest" description="Disordered" evidence="1">
    <location>
        <begin position="1"/>
        <end position="59"/>
    </location>
</feature>
<dbReference type="OMA" id="RFMEYSK"/>
<feature type="transmembrane region" description="Helical" evidence="2">
    <location>
        <begin position="99"/>
        <end position="118"/>
    </location>
</feature>
<dbReference type="GeneID" id="102705248"/>
<keyword evidence="2" id="KW-0472">Membrane</keyword>
<keyword evidence="4" id="KW-1185">Reference proteome</keyword>
<feature type="transmembrane region" description="Helical" evidence="2">
    <location>
        <begin position="316"/>
        <end position="336"/>
    </location>
</feature>
<gene>
    <name evidence="3" type="primary">LOC102705248</name>
</gene>
<dbReference type="EnsemblPlants" id="OB04G11130.1">
    <property type="protein sequence ID" value="OB04G11130.1"/>
    <property type="gene ID" value="OB04G11130"/>
</dbReference>
<evidence type="ECO:0000313" key="4">
    <source>
        <dbReference type="Proteomes" id="UP000006038"/>
    </source>
</evidence>
<protein>
    <submittedName>
        <fullName evidence="3">Uncharacterized protein</fullName>
    </submittedName>
</protein>
<reference evidence="3" key="1">
    <citation type="journal article" date="2013" name="Nat. Commun.">
        <title>Whole-genome sequencing of Oryza brachyantha reveals mechanisms underlying Oryza genome evolution.</title>
        <authorList>
            <person name="Chen J."/>
            <person name="Huang Q."/>
            <person name="Gao D."/>
            <person name="Wang J."/>
            <person name="Lang Y."/>
            <person name="Liu T."/>
            <person name="Li B."/>
            <person name="Bai Z."/>
            <person name="Luis Goicoechea J."/>
            <person name="Liang C."/>
            <person name="Chen C."/>
            <person name="Zhang W."/>
            <person name="Sun S."/>
            <person name="Liao Y."/>
            <person name="Zhang X."/>
            <person name="Yang L."/>
            <person name="Song C."/>
            <person name="Wang M."/>
            <person name="Shi J."/>
            <person name="Liu G."/>
            <person name="Liu J."/>
            <person name="Zhou H."/>
            <person name="Zhou W."/>
            <person name="Yu Q."/>
            <person name="An N."/>
            <person name="Chen Y."/>
            <person name="Cai Q."/>
            <person name="Wang B."/>
            <person name="Liu B."/>
            <person name="Min J."/>
            <person name="Huang Y."/>
            <person name="Wu H."/>
            <person name="Li Z."/>
            <person name="Zhang Y."/>
            <person name="Yin Y."/>
            <person name="Song W."/>
            <person name="Jiang J."/>
            <person name="Jackson S.A."/>
            <person name="Wing R.A."/>
            <person name="Wang J."/>
            <person name="Chen M."/>
        </authorList>
    </citation>
    <scope>NUCLEOTIDE SEQUENCE [LARGE SCALE GENOMIC DNA]</scope>
    <source>
        <strain evidence="3">cv. IRGC 101232</strain>
    </source>
</reference>
<keyword evidence="2" id="KW-1133">Transmembrane helix</keyword>
<dbReference type="Proteomes" id="UP000006038">
    <property type="component" value="Chromosome 4"/>
</dbReference>
<evidence type="ECO:0000313" key="3">
    <source>
        <dbReference type="EnsemblPlants" id="OB04G11130.1"/>
    </source>
</evidence>
<feature type="transmembrane region" description="Helical" evidence="2">
    <location>
        <begin position="256"/>
        <end position="277"/>
    </location>
</feature>
<keyword evidence="2" id="KW-0812">Transmembrane</keyword>
<feature type="transmembrane region" description="Helical" evidence="2">
    <location>
        <begin position="139"/>
        <end position="158"/>
    </location>
</feature>
<evidence type="ECO:0000256" key="1">
    <source>
        <dbReference type="SAM" id="MobiDB-lite"/>
    </source>
</evidence>
<reference evidence="3" key="2">
    <citation type="submission" date="2013-04" db="UniProtKB">
        <authorList>
            <consortium name="EnsemblPlants"/>
        </authorList>
    </citation>
    <scope>IDENTIFICATION</scope>
</reference>
<feature type="transmembrane region" description="Helical" evidence="2">
    <location>
        <begin position="438"/>
        <end position="463"/>
    </location>
</feature>
<name>J3LVD8_ORYBR</name>
<accession>J3LVD8</accession>
<proteinExistence type="predicted"/>
<feature type="transmembrane region" description="Helical" evidence="2">
    <location>
        <begin position="289"/>
        <end position="310"/>
    </location>
</feature>